<comment type="caution">
    <text evidence="2">The sequence shown here is derived from an EMBL/GenBank/DDBJ whole genome shotgun (WGS) entry which is preliminary data.</text>
</comment>
<keyword evidence="1" id="KW-0812">Transmembrane</keyword>
<dbReference type="RefSeq" id="WP_133340493.1">
    <property type="nucleotide sequence ID" value="NZ_SMYO01000053.1"/>
</dbReference>
<feature type="transmembrane region" description="Helical" evidence="1">
    <location>
        <begin position="132"/>
        <end position="152"/>
    </location>
</feature>
<keyword evidence="1" id="KW-1133">Transmembrane helix</keyword>
<dbReference type="Proteomes" id="UP000295132">
    <property type="component" value="Unassembled WGS sequence"/>
</dbReference>
<feature type="transmembrane region" description="Helical" evidence="1">
    <location>
        <begin position="158"/>
        <end position="174"/>
    </location>
</feature>
<evidence type="ECO:0000256" key="1">
    <source>
        <dbReference type="SAM" id="Phobius"/>
    </source>
</evidence>
<accession>A0A4R5VI48</accession>
<proteinExistence type="predicted"/>
<name>A0A4R5VI48_9BACI</name>
<evidence type="ECO:0000313" key="2">
    <source>
        <dbReference type="EMBL" id="TDK54197.1"/>
    </source>
</evidence>
<gene>
    <name evidence="2" type="ORF">E2K98_29580</name>
</gene>
<feature type="transmembrane region" description="Helical" evidence="1">
    <location>
        <begin position="36"/>
        <end position="56"/>
    </location>
</feature>
<evidence type="ECO:0000313" key="3">
    <source>
        <dbReference type="Proteomes" id="UP000295132"/>
    </source>
</evidence>
<keyword evidence="1" id="KW-0472">Membrane</keyword>
<feature type="transmembrane region" description="Helical" evidence="1">
    <location>
        <begin position="68"/>
        <end position="89"/>
    </location>
</feature>
<sequence length="187" mass="22535">MKSLQDPKKLEKVASFYEMNTKANQDYIEFWKEHTLFHWDFWVDLIFIIAPVIFWIKFRKKESSNRLLFVGFFVLIITSYFDFIGVQFGKWYYTGKVLPTIPSYFPWDFTIFPIFIMTLIQFKPSISPIIKGLFFASFSAFVGEPLFLWLGFYVMNDWHIYYSFPIYFVIYLLAHKMSTVNNFEPIK</sequence>
<protein>
    <submittedName>
        <fullName evidence="2">Uncharacterized protein</fullName>
    </submittedName>
</protein>
<reference evidence="2 3" key="1">
    <citation type="submission" date="2019-03" db="EMBL/GenBank/DDBJ databases">
        <title>Bacillus niacini sp. nov. a Nicotinate-Metabolizing Mesophile Isolated from Soil.</title>
        <authorList>
            <person name="Zhang G."/>
        </authorList>
    </citation>
    <scope>NUCLEOTIDE SEQUENCE [LARGE SCALE GENOMIC DNA]</scope>
    <source>
        <strain evidence="2 3">WN066</strain>
    </source>
</reference>
<organism evidence="2 3">
    <name type="scientific">Bacillus salipaludis</name>
    <dbReference type="NCBI Taxonomy" id="2547811"/>
    <lineage>
        <taxon>Bacteria</taxon>
        <taxon>Bacillati</taxon>
        <taxon>Bacillota</taxon>
        <taxon>Bacilli</taxon>
        <taxon>Bacillales</taxon>
        <taxon>Bacillaceae</taxon>
        <taxon>Bacillus</taxon>
    </lineage>
</organism>
<dbReference type="NCBIfam" id="NF041644">
    <property type="entry name" value="CBO0543_fam"/>
    <property type="match status" value="1"/>
</dbReference>
<dbReference type="EMBL" id="SMYO01000053">
    <property type="protein sequence ID" value="TDK54197.1"/>
    <property type="molecule type" value="Genomic_DNA"/>
</dbReference>
<feature type="transmembrane region" description="Helical" evidence="1">
    <location>
        <begin position="101"/>
        <end position="120"/>
    </location>
</feature>
<dbReference type="InterPro" id="IPR048147">
    <property type="entry name" value="CBO0543-like"/>
</dbReference>
<dbReference type="AlphaFoldDB" id="A0A4R5VI48"/>